<comment type="caution">
    <text evidence="2">The sequence shown here is derived from an EMBL/GenBank/DDBJ whole genome shotgun (WGS) entry which is preliminary data.</text>
</comment>
<name>A0A845B5A7_9SPHN</name>
<dbReference type="Proteomes" id="UP000431922">
    <property type="component" value="Unassembled WGS sequence"/>
</dbReference>
<organism evidence="2 3">
    <name type="scientific">Allopontixanthobacter sediminis</name>
    <dbReference type="NCBI Taxonomy" id="1689985"/>
    <lineage>
        <taxon>Bacteria</taxon>
        <taxon>Pseudomonadati</taxon>
        <taxon>Pseudomonadota</taxon>
        <taxon>Alphaproteobacteria</taxon>
        <taxon>Sphingomonadales</taxon>
        <taxon>Erythrobacteraceae</taxon>
        <taxon>Allopontixanthobacter</taxon>
    </lineage>
</organism>
<feature type="signal peptide" evidence="1">
    <location>
        <begin position="1"/>
        <end position="18"/>
    </location>
</feature>
<keyword evidence="1" id="KW-0732">Signal</keyword>
<reference evidence="2 3" key="1">
    <citation type="submission" date="2019-12" db="EMBL/GenBank/DDBJ databases">
        <title>Genomic-based taxomic classification of the family Erythrobacteraceae.</title>
        <authorList>
            <person name="Xu L."/>
        </authorList>
    </citation>
    <scope>NUCLEOTIDE SEQUENCE [LARGE SCALE GENOMIC DNA]</scope>
    <source>
        <strain evidence="2 3">KCTC 42453</strain>
    </source>
</reference>
<evidence type="ECO:0000313" key="3">
    <source>
        <dbReference type="Proteomes" id="UP000431922"/>
    </source>
</evidence>
<dbReference type="PROSITE" id="PS51257">
    <property type="entry name" value="PROKAR_LIPOPROTEIN"/>
    <property type="match status" value="1"/>
</dbReference>
<keyword evidence="3" id="KW-1185">Reference proteome</keyword>
<dbReference type="AlphaFoldDB" id="A0A845B5A7"/>
<protein>
    <recommendedName>
        <fullName evidence="4">Lipoprotein</fullName>
    </recommendedName>
</protein>
<proteinExistence type="predicted"/>
<dbReference type="EMBL" id="WTYL01000004">
    <property type="protein sequence ID" value="MXP45618.1"/>
    <property type="molecule type" value="Genomic_DNA"/>
</dbReference>
<dbReference type="RefSeq" id="WP_160757256.1">
    <property type="nucleotide sequence ID" value="NZ_WTYL01000004.1"/>
</dbReference>
<dbReference type="OrthoDB" id="5489750at2"/>
<gene>
    <name evidence="2" type="ORF">GRI65_14285</name>
</gene>
<feature type="chain" id="PRO_5033054933" description="Lipoprotein" evidence="1">
    <location>
        <begin position="19"/>
        <end position="142"/>
    </location>
</feature>
<accession>A0A845B5A7</accession>
<evidence type="ECO:0000256" key="1">
    <source>
        <dbReference type="SAM" id="SignalP"/>
    </source>
</evidence>
<evidence type="ECO:0008006" key="4">
    <source>
        <dbReference type="Google" id="ProtNLM"/>
    </source>
</evidence>
<evidence type="ECO:0000313" key="2">
    <source>
        <dbReference type="EMBL" id="MXP45618.1"/>
    </source>
</evidence>
<sequence>MKMIRCTLVACMTLVVLAACQNGPEQAAAPKFDGIAKDEVIRFTGTEPFWGGQVEGTMLTYSTPENIDGETIAIKRFAGNHGLGLSGKLGEAAFDMTVTPGECSDGMSDRVYPFTVTLSIDGEMREGCGWTDREPFSGPENP</sequence>